<dbReference type="PANTHER" id="PTHR38682:SF1">
    <property type="entry name" value="V-TYPE ATP SYNTHASE SUBUNIT C"/>
    <property type="match status" value="1"/>
</dbReference>
<accession>A0ABZ0SGA8</accession>
<protein>
    <submittedName>
        <fullName evidence="4">V-type ATP synthase subunit C</fullName>
    </submittedName>
</protein>
<name>A0ABZ0SGA8_9GAMM</name>
<dbReference type="SUPFAM" id="SSF103486">
    <property type="entry name" value="V-type ATP synthase subunit C"/>
    <property type="match status" value="1"/>
</dbReference>
<dbReference type="Gene3D" id="1.10.132.50">
    <property type="entry name" value="ATP synthase (C/AC39) subunit, domain 3"/>
    <property type="match status" value="1"/>
</dbReference>
<evidence type="ECO:0000256" key="1">
    <source>
        <dbReference type="ARBA" id="ARBA00006709"/>
    </source>
</evidence>
<comment type="similarity">
    <text evidence="1">Belongs to the V-ATPase V0D/AC39 subunit family.</text>
</comment>
<dbReference type="Gene3D" id="1.20.1690.10">
    <property type="entry name" value="V-type ATP synthase subunit C domain"/>
    <property type="match status" value="2"/>
</dbReference>
<dbReference type="Proteomes" id="UP001432180">
    <property type="component" value="Chromosome"/>
</dbReference>
<evidence type="ECO:0000256" key="2">
    <source>
        <dbReference type="ARBA" id="ARBA00022448"/>
    </source>
</evidence>
<dbReference type="EMBL" id="CP121472">
    <property type="protein sequence ID" value="WPL19524.1"/>
    <property type="molecule type" value="Genomic_DNA"/>
</dbReference>
<evidence type="ECO:0000313" key="5">
    <source>
        <dbReference type="Proteomes" id="UP001432180"/>
    </source>
</evidence>
<keyword evidence="2" id="KW-0813">Transport</keyword>
<dbReference type="InterPro" id="IPR044911">
    <property type="entry name" value="V-type_ATPase_csu/dsu_dom_3"/>
</dbReference>
<evidence type="ECO:0000313" key="4">
    <source>
        <dbReference type="EMBL" id="WPL19524.1"/>
    </source>
</evidence>
<sequence length="355" mass="39704">MSAAAHAYLNTRVSVMSARLLNPDRANALLGLALPELAERLGLQSVIEDQLSAHAKARAVEQALMQTLLADVAVLIRPMNPAERALLLSWARRYALFNLKTLIRGKLYHLDPGEIRKDLYDLPPGLRLARDELFRTENVLELLRVLERGPFSLLARQAREVYEQKREPFALEAAIDQQYYNDLVRQTMRFQGASLQPLRRLMGALLDRVDLMWMLRFRFAYGFSPSETFYQLVPSPRLLHRERLLALVNHENLRQLLDALPEPLAARMADAGDLLEVQRRAVAHQAEETRHILTQSASGVARALAYLMLREMDLMLLFALLQGGLLGLPPDVIKSAVDPHAFGAANGGGALAAAA</sequence>
<dbReference type="PANTHER" id="PTHR38682">
    <property type="entry name" value="V-TYPE ATP SYNTHASE SUBUNIT C"/>
    <property type="match status" value="1"/>
</dbReference>
<keyword evidence="3" id="KW-0406">Ion transport</keyword>
<dbReference type="InterPro" id="IPR050873">
    <property type="entry name" value="V-ATPase_V0D/AC39_subunit"/>
</dbReference>
<proteinExistence type="inferred from homology"/>
<evidence type="ECO:0000256" key="3">
    <source>
        <dbReference type="ARBA" id="ARBA00023065"/>
    </source>
</evidence>
<dbReference type="InterPro" id="IPR002843">
    <property type="entry name" value="ATPase_V0-cplx_csu/dsu"/>
</dbReference>
<dbReference type="InterPro" id="IPR035067">
    <property type="entry name" value="V-type_ATPase_csu/dsu"/>
</dbReference>
<dbReference type="InterPro" id="IPR036079">
    <property type="entry name" value="ATPase_csu/dsu_sf"/>
</dbReference>
<organism evidence="4 5">
    <name type="scientific">Thiorhodovibrio winogradskyi</name>
    <dbReference type="NCBI Taxonomy" id="77007"/>
    <lineage>
        <taxon>Bacteria</taxon>
        <taxon>Pseudomonadati</taxon>
        <taxon>Pseudomonadota</taxon>
        <taxon>Gammaproteobacteria</taxon>
        <taxon>Chromatiales</taxon>
        <taxon>Chromatiaceae</taxon>
        <taxon>Thiorhodovibrio</taxon>
    </lineage>
</organism>
<gene>
    <name evidence="4" type="ORF">Thiowin_04655</name>
</gene>
<reference evidence="4 5" key="1">
    <citation type="journal article" date="2023" name="Microorganisms">
        <title>Thiorhodovibrio frisius and Trv. litoralis spp. nov., Two Novel Members from a Clade of Fastidious Purple Sulfur Bacteria That Exhibit Unique Red-Shifted Light-Harvesting Capabilities.</title>
        <authorList>
            <person name="Methner A."/>
            <person name="Kuzyk S.B."/>
            <person name="Petersen J."/>
            <person name="Bauer S."/>
            <person name="Brinkmann H."/>
            <person name="Sichau K."/>
            <person name="Wanner G."/>
            <person name="Wolf J."/>
            <person name="Neumann-Schaal M."/>
            <person name="Henke P."/>
            <person name="Tank M."/>
            <person name="Sproer C."/>
            <person name="Bunk B."/>
            <person name="Overmann J."/>
        </authorList>
    </citation>
    <scope>NUCLEOTIDE SEQUENCE [LARGE SCALE GENOMIC DNA]</scope>
    <source>
        <strain evidence="4 5">DSM 6702</strain>
    </source>
</reference>
<dbReference type="Pfam" id="PF01992">
    <property type="entry name" value="vATP-synt_AC39"/>
    <property type="match status" value="1"/>
</dbReference>
<dbReference type="RefSeq" id="WP_328985265.1">
    <property type="nucleotide sequence ID" value="NZ_CP121472.1"/>
</dbReference>
<keyword evidence="5" id="KW-1185">Reference proteome</keyword>